<comment type="caution">
    <text evidence="1">The sequence shown here is derived from an EMBL/GenBank/DDBJ whole genome shotgun (WGS) entry which is preliminary data.</text>
</comment>
<name>A0ABV5FZV2_9MICC</name>
<evidence type="ECO:0000313" key="1">
    <source>
        <dbReference type="EMBL" id="MFB9072197.1"/>
    </source>
</evidence>
<organism evidence="1 2">
    <name type="scientific">Citricoccus parietis</name>
    <dbReference type="NCBI Taxonomy" id="592307"/>
    <lineage>
        <taxon>Bacteria</taxon>
        <taxon>Bacillati</taxon>
        <taxon>Actinomycetota</taxon>
        <taxon>Actinomycetes</taxon>
        <taxon>Micrococcales</taxon>
        <taxon>Micrococcaceae</taxon>
        <taxon>Citricoccus</taxon>
    </lineage>
</organism>
<keyword evidence="2" id="KW-1185">Reference proteome</keyword>
<evidence type="ECO:0000313" key="2">
    <source>
        <dbReference type="Proteomes" id="UP001589575"/>
    </source>
</evidence>
<proteinExistence type="predicted"/>
<dbReference type="EMBL" id="JBHMFI010000001">
    <property type="protein sequence ID" value="MFB9072197.1"/>
    <property type="molecule type" value="Genomic_DNA"/>
</dbReference>
<dbReference type="Proteomes" id="UP001589575">
    <property type="component" value="Unassembled WGS sequence"/>
</dbReference>
<sequence>MWGAAPSAANGWRVSQQYSATGDTGAQQLGLQSTRRRQVIPHPADKANAFFLDAFRSQLLVQDHRIDVAPRVAAAAGILPLAVELAGKP</sequence>
<gene>
    <name evidence="1" type="ORF">ACFFX0_13680</name>
</gene>
<reference evidence="1 2" key="1">
    <citation type="submission" date="2024-09" db="EMBL/GenBank/DDBJ databases">
        <authorList>
            <person name="Sun Q."/>
            <person name="Mori K."/>
        </authorList>
    </citation>
    <scope>NUCLEOTIDE SEQUENCE [LARGE SCALE GENOMIC DNA]</scope>
    <source>
        <strain evidence="1 2">CCM 7609</strain>
    </source>
</reference>
<accession>A0ABV5FZV2</accession>
<protein>
    <submittedName>
        <fullName evidence="1">Uncharacterized protein</fullName>
    </submittedName>
</protein>